<dbReference type="PANTHER" id="PTHR11728:SF8">
    <property type="entry name" value="GLYCEROL-3-PHOSPHATE DEHYDROGENASE [NAD(+)]-RELATED"/>
    <property type="match status" value="1"/>
</dbReference>
<evidence type="ECO:0000256" key="6">
    <source>
        <dbReference type="SAM" id="MobiDB-lite"/>
    </source>
</evidence>
<dbReference type="GO" id="GO:0005829">
    <property type="term" value="C:cytosol"/>
    <property type="evidence" value="ECO:0007669"/>
    <property type="project" value="TreeGrafter"/>
</dbReference>
<feature type="region of interest" description="Disordered" evidence="6">
    <location>
        <begin position="218"/>
        <end position="304"/>
    </location>
</feature>
<proteinExistence type="inferred from homology"/>
<name>A0AAD5SPW5_9FUNG</name>
<dbReference type="Proteomes" id="UP001211907">
    <property type="component" value="Unassembled WGS sequence"/>
</dbReference>
<comment type="caution">
    <text evidence="8">The sequence shown here is derived from an EMBL/GenBank/DDBJ whole genome shotgun (WGS) entry which is preliminary data.</text>
</comment>
<dbReference type="InterPro" id="IPR008927">
    <property type="entry name" value="6-PGluconate_DH-like_C_sf"/>
</dbReference>
<evidence type="ECO:0000256" key="5">
    <source>
        <dbReference type="ARBA" id="ARBA00048683"/>
    </source>
</evidence>
<comment type="similarity">
    <text evidence="1">Belongs to the NAD-dependent glycerol-3-phosphate dehydrogenase family.</text>
</comment>
<dbReference type="SUPFAM" id="SSF48179">
    <property type="entry name" value="6-phosphogluconate dehydrogenase C-terminal domain-like"/>
    <property type="match status" value="1"/>
</dbReference>
<evidence type="ECO:0000259" key="7">
    <source>
        <dbReference type="Pfam" id="PF07479"/>
    </source>
</evidence>
<reference evidence="8" key="1">
    <citation type="submission" date="2020-05" db="EMBL/GenBank/DDBJ databases">
        <title>Phylogenomic resolution of chytrid fungi.</title>
        <authorList>
            <person name="Stajich J.E."/>
            <person name="Amses K."/>
            <person name="Simmons R."/>
            <person name="Seto K."/>
            <person name="Myers J."/>
            <person name="Bonds A."/>
            <person name="Quandt C.A."/>
            <person name="Barry K."/>
            <person name="Liu P."/>
            <person name="Grigoriev I."/>
            <person name="Longcore J.E."/>
            <person name="James T.Y."/>
        </authorList>
    </citation>
    <scope>NUCLEOTIDE SEQUENCE</scope>
    <source>
        <strain evidence="8">JEL0513</strain>
    </source>
</reference>
<keyword evidence="9" id="KW-1185">Reference proteome</keyword>
<dbReference type="EC" id="1.1.1.8" evidence="2"/>
<dbReference type="EMBL" id="JADGJH010003759">
    <property type="protein sequence ID" value="KAJ3088969.1"/>
    <property type="molecule type" value="Genomic_DNA"/>
</dbReference>
<keyword evidence="4" id="KW-0520">NAD</keyword>
<evidence type="ECO:0000256" key="2">
    <source>
        <dbReference type="ARBA" id="ARBA00013218"/>
    </source>
</evidence>
<evidence type="ECO:0000256" key="1">
    <source>
        <dbReference type="ARBA" id="ARBA00011009"/>
    </source>
</evidence>
<evidence type="ECO:0000256" key="4">
    <source>
        <dbReference type="ARBA" id="ARBA00023027"/>
    </source>
</evidence>
<dbReference type="InterPro" id="IPR006109">
    <property type="entry name" value="G3P_DH_NAD-dep_C"/>
</dbReference>
<evidence type="ECO:0000313" key="8">
    <source>
        <dbReference type="EMBL" id="KAJ3088969.1"/>
    </source>
</evidence>
<dbReference type="Pfam" id="PF07479">
    <property type="entry name" value="NAD_Gly3P_dh_C"/>
    <property type="match status" value="1"/>
</dbReference>
<keyword evidence="3" id="KW-0560">Oxidoreductase</keyword>
<feature type="compositionally biased region" description="Low complexity" evidence="6">
    <location>
        <begin position="175"/>
        <end position="193"/>
    </location>
</feature>
<dbReference type="PANTHER" id="PTHR11728">
    <property type="entry name" value="GLYCEROL-3-PHOSPHATE DEHYDROGENASE"/>
    <property type="match status" value="1"/>
</dbReference>
<dbReference type="Gene3D" id="1.10.1040.10">
    <property type="entry name" value="N-(1-d-carboxylethyl)-l-norvaline Dehydrogenase, domain 2"/>
    <property type="match status" value="1"/>
</dbReference>
<feature type="compositionally biased region" description="Acidic residues" evidence="6">
    <location>
        <begin position="294"/>
        <end position="304"/>
    </location>
</feature>
<dbReference type="GO" id="GO:0005975">
    <property type="term" value="P:carbohydrate metabolic process"/>
    <property type="evidence" value="ECO:0007669"/>
    <property type="project" value="InterPro"/>
</dbReference>
<comment type="catalytic activity">
    <reaction evidence="5">
        <text>sn-glycerol 3-phosphate + NAD(+) = dihydroxyacetone phosphate + NADH + H(+)</text>
        <dbReference type="Rhea" id="RHEA:11092"/>
        <dbReference type="ChEBI" id="CHEBI:15378"/>
        <dbReference type="ChEBI" id="CHEBI:57540"/>
        <dbReference type="ChEBI" id="CHEBI:57597"/>
        <dbReference type="ChEBI" id="CHEBI:57642"/>
        <dbReference type="ChEBI" id="CHEBI:57945"/>
        <dbReference type="EC" id="1.1.1.8"/>
    </reaction>
</comment>
<dbReference type="GO" id="GO:0005634">
    <property type="term" value="C:nucleus"/>
    <property type="evidence" value="ECO:0007669"/>
    <property type="project" value="TreeGrafter"/>
</dbReference>
<feature type="compositionally biased region" description="Low complexity" evidence="6">
    <location>
        <begin position="218"/>
        <end position="258"/>
    </location>
</feature>
<dbReference type="AlphaFoldDB" id="A0AAD5SPW5"/>
<dbReference type="GO" id="GO:0006072">
    <property type="term" value="P:glycerol-3-phosphate metabolic process"/>
    <property type="evidence" value="ECO:0007669"/>
    <property type="project" value="InterPro"/>
</dbReference>
<accession>A0AAD5SPW5</accession>
<dbReference type="FunFam" id="1.10.1040.10:FF:000004">
    <property type="entry name" value="Glycerol-3-phosphate dehydrogenase [NAD(+)]"/>
    <property type="match status" value="1"/>
</dbReference>
<dbReference type="GO" id="GO:0141152">
    <property type="term" value="F:glycerol-3-phosphate dehydrogenase (NAD+) activity"/>
    <property type="evidence" value="ECO:0007669"/>
    <property type="project" value="UniProtKB-EC"/>
</dbReference>
<evidence type="ECO:0000256" key="3">
    <source>
        <dbReference type="ARBA" id="ARBA00023002"/>
    </source>
</evidence>
<evidence type="ECO:0000313" key="9">
    <source>
        <dbReference type="Proteomes" id="UP001211907"/>
    </source>
</evidence>
<protein>
    <recommendedName>
        <fullName evidence="2">glycerol-3-phosphate dehydrogenase (NAD(+))</fullName>
        <ecNumber evidence="2">1.1.1.8</ecNumber>
    </recommendedName>
</protein>
<feature type="domain" description="Glycerol-3-phosphate dehydrogenase NAD-dependent C-terminal" evidence="7">
    <location>
        <begin position="1"/>
        <end position="104"/>
    </location>
</feature>
<dbReference type="InterPro" id="IPR013328">
    <property type="entry name" value="6PGD_dom2"/>
</dbReference>
<organism evidence="8 9">
    <name type="scientific">Physocladia obscura</name>
    <dbReference type="NCBI Taxonomy" id="109957"/>
    <lineage>
        <taxon>Eukaryota</taxon>
        <taxon>Fungi</taxon>
        <taxon>Fungi incertae sedis</taxon>
        <taxon>Chytridiomycota</taxon>
        <taxon>Chytridiomycota incertae sedis</taxon>
        <taxon>Chytridiomycetes</taxon>
        <taxon>Chytridiales</taxon>
        <taxon>Chytriomycetaceae</taxon>
        <taxon>Physocladia</taxon>
    </lineage>
</organism>
<gene>
    <name evidence="8" type="primary">GPD1</name>
    <name evidence="8" type="ORF">HK100_007889</name>
</gene>
<sequence>MRKFSKMFHEGVKDNTFFESCGVADVITSCFGGRNRKVAEAHVLTGKSFEELEKELLNGQKLQGTLTAREIHLILQAKGLTGDFPLFTQVYRICYEGEDSAAIVNGKGPVHVRVADRTVTVLHNGKLWHTNNIGTDVTWISSSVGVAFPSVSNPGITLSSEQTINRASTANLAKPTASVSSLSQTSTRSLTLLPSPPAPLSESLCMWVEQLMSERNKQQIQQQQQQQQQQQKQPQLQQQRSFRPLRSSSPSDMRSSRPPAVPFPSSPSKKRAAPRSLVNPRLKIRESKDTAFVSDDDDNADDYD</sequence>
<feature type="region of interest" description="Disordered" evidence="6">
    <location>
        <begin position="174"/>
        <end position="195"/>
    </location>
</feature>